<evidence type="ECO:0000256" key="5">
    <source>
        <dbReference type="ARBA" id="ARBA00033067"/>
    </source>
</evidence>
<dbReference type="EMBL" id="CP062983">
    <property type="protein sequence ID" value="QPC84273.1"/>
    <property type="molecule type" value="Genomic_DNA"/>
</dbReference>
<dbReference type="Pfam" id="PF01370">
    <property type="entry name" value="Epimerase"/>
    <property type="match status" value="1"/>
</dbReference>
<dbReference type="Proteomes" id="UP000594468">
    <property type="component" value="Chromosome"/>
</dbReference>
<dbReference type="PANTHER" id="PTHR43725">
    <property type="entry name" value="UDP-GLUCOSE 4-EPIMERASE"/>
    <property type="match status" value="1"/>
</dbReference>
<evidence type="ECO:0000256" key="4">
    <source>
        <dbReference type="ARBA" id="ARBA00031367"/>
    </source>
</evidence>
<dbReference type="RefSeq" id="WP_195172336.1">
    <property type="nucleotide sequence ID" value="NZ_CP062983.1"/>
</dbReference>
<dbReference type="GO" id="GO:0003978">
    <property type="term" value="F:UDP-glucose 4-epimerase activity"/>
    <property type="evidence" value="ECO:0007669"/>
    <property type="project" value="TreeGrafter"/>
</dbReference>
<dbReference type="GO" id="GO:0005996">
    <property type="term" value="P:monosaccharide metabolic process"/>
    <property type="evidence" value="ECO:0007669"/>
    <property type="project" value="TreeGrafter"/>
</dbReference>
<dbReference type="InterPro" id="IPR001509">
    <property type="entry name" value="Epimerase_deHydtase"/>
</dbReference>
<dbReference type="KEGG" id="pmet:G4Y79_07835"/>
<evidence type="ECO:0000256" key="1">
    <source>
        <dbReference type="ARBA" id="ARBA00004947"/>
    </source>
</evidence>
<dbReference type="SUPFAM" id="SSF51735">
    <property type="entry name" value="NAD(P)-binding Rossmann-fold domains"/>
    <property type="match status" value="1"/>
</dbReference>
<evidence type="ECO:0000256" key="2">
    <source>
        <dbReference type="ARBA" id="ARBA00007637"/>
    </source>
</evidence>
<keyword evidence="8" id="KW-1185">Reference proteome</keyword>
<evidence type="ECO:0000313" key="7">
    <source>
        <dbReference type="EMBL" id="QPC84273.1"/>
    </source>
</evidence>
<accession>A0A7S8EC63</accession>
<comment type="pathway">
    <text evidence="1">Carbohydrate metabolism; galactose metabolism.</text>
</comment>
<dbReference type="AlphaFoldDB" id="A0A7S8EC63"/>
<dbReference type="Gene3D" id="3.40.50.720">
    <property type="entry name" value="NAD(P)-binding Rossmann-like Domain"/>
    <property type="match status" value="1"/>
</dbReference>
<comment type="similarity">
    <text evidence="2">Belongs to the NAD(P)-dependent epimerase/dehydratase family.</text>
</comment>
<proteinExistence type="inferred from homology"/>
<evidence type="ECO:0000313" key="8">
    <source>
        <dbReference type="Proteomes" id="UP000594468"/>
    </source>
</evidence>
<evidence type="ECO:0000259" key="6">
    <source>
        <dbReference type="Pfam" id="PF01370"/>
    </source>
</evidence>
<protein>
    <recommendedName>
        <fullName evidence="3">UDP-glucose 4-epimerase</fullName>
    </recommendedName>
    <alternativeName>
        <fullName evidence="5">Galactowaldenase</fullName>
    </alternativeName>
    <alternativeName>
        <fullName evidence="4">UDP-galactose 4-epimerase</fullName>
    </alternativeName>
</protein>
<sequence length="335" mass="38774">MKHILVVGGTRNVGYALTQELVKYDHHITLLNRGKDGLPLPPGVHRLHADRTDPQQLKRALMAKNFDVVVDFALYKGQEAETMVNLLTGHVGRYIFMSTGQVYLVREGAKRPFSEEDYEGRVMPAPKELTYAFEEWEYGYHKRMAEDVFIAAHVERGFPYNSLRLPMVNSERDPFKRLYNYYLRMKDGGPILIPETPNFPLRHVYGMDVVKALMLLIENDAAIGRAYNISQDETVSVDEFLGLLGKIMGIIPDIRRYSRSELEAAGFLPDCSPFTERWMSELTNERSKAELGMTYTPLEEYLQRLVTYYEHTEIKPPPTFKRRHAEVEFVERNPY</sequence>
<reference evidence="7 8" key="1">
    <citation type="submission" date="2020-02" db="EMBL/GenBank/DDBJ databases">
        <authorList>
            <person name="Zheng R.K."/>
            <person name="Sun C.M."/>
        </authorList>
    </citation>
    <scope>NUCLEOTIDE SEQUENCE [LARGE SCALE GENOMIC DNA]</scope>
    <source>
        <strain evidence="8">rifampicinis</strain>
    </source>
</reference>
<name>A0A7S8EC63_9CHLR</name>
<evidence type="ECO:0000256" key="3">
    <source>
        <dbReference type="ARBA" id="ARBA00018569"/>
    </source>
</evidence>
<organism evidence="7 8">
    <name type="scientific">Phototrophicus methaneseepsis</name>
    <dbReference type="NCBI Taxonomy" id="2710758"/>
    <lineage>
        <taxon>Bacteria</taxon>
        <taxon>Bacillati</taxon>
        <taxon>Chloroflexota</taxon>
        <taxon>Candidatus Thermofontia</taxon>
        <taxon>Phototrophicales</taxon>
        <taxon>Phototrophicaceae</taxon>
        <taxon>Phototrophicus</taxon>
    </lineage>
</organism>
<dbReference type="InterPro" id="IPR036291">
    <property type="entry name" value="NAD(P)-bd_dom_sf"/>
</dbReference>
<gene>
    <name evidence="7" type="ORF">G4Y79_07835</name>
</gene>
<dbReference type="GO" id="GO:0005829">
    <property type="term" value="C:cytosol"/>
    <property type="evidence" value="ECO:0007669"/>
    <property type="project" value="TreeGrafter"/>
</dbReference>
<dbReference type="PANTHER" id="PTHR43725:SF32">
    <property type="entry name" value="NAD-DEPENDENT EPIMERASE_DEHYDRATASE DOMAIN-CONTAINING PROTEIN"/>
    <property type="match status" value="1"/>
</dbReference>
<feature type="domain" description="NAD-dependent epimerase/dehydratase" evidence="6">
    <location>
        <begin position="4"/>
        <end position="229"/>
    </location>
</feature>